<dbReference type="Proteomes" id="UP001143463">
    <property type="component" value="Unassembled WGS sequence"/>
</dbReference>
<dbReference type="RefSeq" id="WP_063739871.1">
    <property type="nucleotide sequence ID" value="NZ_BAAAUZ010000050.1"/>
</dbReference>
<name>A0A9W6NZY5_9PSEU</name>
<reference evidence="1" key="2">
    <citation type="submission" date="2023-01" db="EMBL/GenBank/DDBJ databases">
        <authorList>
            <person name="Sun Q."/>
            <person name="Evtushenko L."/>
        </authorList>
    </citation>
    <scope>NUCLEOTIDE SEQUENCE</scope>
    <source>
        <strain evidence="1">VKM Ac-1069</strain>
    </source>
</reference>
<accession>A0A9W6NZY5</accession>
<protein>
    <submittedName>
        <fullName evidence="1">Adenylate kinase</fullName>
    </submittedName>
</protein>
<gene>
    <name evidence="1" type="ORF">GCM10017577_64380</name>
</gene>
<evidence type="ECO:0000313" key="2">
    <source>
        <dbReference type="Proteomes" id="UP001143463"/>
    </source>
</evidence>
<dbReference type="EMBL" id="BSFQ01000044">
    <property type="protein sequence ID" value="GLL15288.1"/>
    <property type="molecule type" value="Genomic_DNA"/>
</dbReference>
<keyword evidence="1" id="KW-0418">Kinase</keyword>
<evidence type="ECO:0000313" key="1">
    <source>
        <dbReference type="EMBL" id="GLL15288.1"/>
    </source>
</evidence>
<comment type="caution">
    <text evidence="1">The sequence shown here is derived from an EMBL/GenBank/DDBJ whole genome shotgun (WGS) entry which is preliminary data.</text>
</comment>
<dbReference type="GO" id="GO:0016301">
    <property type="term" value="F:kinase activity"/>
    <property type="evidence" value="ECO:0007669"/>
    <property type="project" value="UniProtKB-KW"/>
</dbReference>
<dbReference type="SUPFAM" id="SSF52540">
    <property type="entry name" value="P-loop containing nucleoside triphosphate hydrolases"/>
    <property type="match status" value="1"/>
</dbReference>
<dbReference type="InterPro" id="IPR027417">
    <property type="entry name" value="P-loop_NTPase"/>
</dbReference>
<proteinExistence type="predicted"/>
<dbReference type="AlphaFoldDB" id="A0A9W6NZY5"/>
<dbReference type="Gene3D" id="3.40.50.300">
    <property type="entry name" value="P-loop containing nucleotide triphosphate hydrolases"/>
    <property type="match status" value="1"/>
</dbReference>
<reference evidence="1" key="1">
    <citation type="journal article" date="2014" name="Int. J. Syst. Evol. Microbiol.">
        <title>Complete genome sequence of Corynebacterium casei LMG S-19264T (=DSM 44701T), isolated from a smear-ripened cheese.</title>
        <authorList>
            <consortium name="US DOE Joint Genome Institute (JGI-PGF)"/>
            <person name="Walter F."/>
            <person name="Albersmeier A."/>
            <person name="Kalinowski J."/>
            <person name="Ruckert C."/>
        </authorList>
    </citation>
    <scope>NUCLEOTIDE SEQUENCE</scope>
    <source>
        <strain evidence="1">VKM Ac-1069</strain>
    </source>
</reference>
<keyword evidence="1" id="KW-0808">Transferase</keyword>
<sequence>MTVVTVTAGALPDLVRERPPGPGGCRLVTVDGWSGSGKSALAVRLARALDAPVLSIEELYPGWDGLAAAIPLAREWIAEPLFHGRPARWWPWVWERDERSPDPRTQPCVPVVVLEGCGSGAAALRPFTSTAIRVDCPPGERERRLRARPDWPGYAPHRARFLAQEHRYFPGAPGPDVVVRT</sequence>
<keyword evidence="2" id="KW-1185">Reference proteome</keyword>
<organism evidence="1 2">
    <name type="scientific">Pseudonocardia halophobica</name>
    <dbReference type="NCBI Taxonomy" id="29401"/>
    <lineage>
        <taxon>Bacteria</taxon>
        <taxon>Bacillati</taxon>
        <taxon>Actinomycetota</taxon>
        <taxon>Actinomycetes</taxon>
        <taxon>Pseudonocardiales</taxon>
        <taxon>Pseudonocardiaceae</taxon>
        <taxon>Pseudonocardia</taxon>
    </lineage>
</organism>